<keyword evidence="3" id="KW-0479">Metal-binding</keyword>
<comment type="cofactor">
    <cofactor evidence="1">
        <name>Zn(2+)</name>
        <dbReference type="ChEBI" id="CHEBI:29105"/>
    </cofactor>
</comment>
<reference evidence="9 10" key="1">
    <citation type="submission" date="2016-10" db="EMBL/GenBank/DDBJ databases">
        <title>Alkaliphiles isolated from bioreactors.</title>
        <authorList>
            <person name="Salah Z."/>
            <person name="Rout S.P."/>
            <person name="Humphreys P.N."/>
        </authorList>
    </citation>
    <scope>NUCLEOTIDE SEQUENCE [LARGE SCALE GENOMIC DNA]</scope>
    <source>
        <strain evidence="9 10">ZS02</strain>
    </source>
</reference>
<dbReference type="Proteomes" id="UP000187526">
    <property type="component" value="Unassembled WGS sequence"/>
</dbReference>
<evidence type="ECO:0000256" key="1">
    <source>
        <dbReference type="ARBA" id="ARBA00001947"/>
    </source>
</evidence>
<dbReference type="PANTHER" id="PTHR21666">
    <property type="entry name" value="PEPTIDASE-RELATED"/>
    <property type="match status" value="1"/>
</dbReference>
<dbReference type="GO" id="GO:0046872">
    <property type="term" value="F:metal ion binding"/>
    <property type="evidence" value="ECO:0007669"/>
    <property type="project" value="UniProtKB-KW"/>
</dbReference>
<dbReference type="EMBL" id="MTHD01000004">
    <property type="protein sequence ID" value="OMG53234.1"/>
    <property type="molecule type" value="Genomic_DNA"/>
</dbReference>
<dbReference type="STRING" id="418702.BJN45_11300"/>
<evidence type="ECO:0000313" key="10">
    <source>
        <dbReference type="Proteomes" id="UP000187526"/>
    </source>
</evidence>
<keyword evidence="5" id="KW-0862">Zinc</keyword>
<feature type="domain" description="M23ase beta-sheet core" evidence="8">
    <location>
        <begin position="277"/>
        <end position="373"/>
    </location>
</feature>
<keyword evidence="7" id="KW-0732">Signal</keyword>
<evidence type="ECO:0000256" key="7">
    <source>
        <dbReference type="SAM" id="SignalP"/>
    </source>
</evidence>
<accession>A0A1R1I3N9</accession>
<organism evidence="9 10">
    <name type="scientific">Azonexus hydrophilus</name>
    <dbReference type="NCBI Taxonomy" id="418702"/>
    <lineage>
        <taxon>Bacteria</taxon>
        <taxon>Pseudomonadati</taxon>
        <taxon>Pseudomonadota</taxon>
        <taxon>Betaproteobacteria</taxon>
        <taxon>Rhodocyclales</taxon>
        <taxon>Azonexaceae</taxon>
        <taxon>Azonexus</taxon>
    </lineage>
</organism>
<gene>
    <name evidence="9" type="ORF">BJN45_11300</name>
</gene>
<dbReference type="GO" id="GO:0006508">
    <property type="term" value="P:proteolysis"/>
    <property type="evidence" value="ECO:0007669"/>
    <property type="project" value="UniProtKB-KW"/>
</dbReference>
<name>A0A1R1I3N9_9RHOO</name>
<evidence type="ECO:0000256" key="4">
    <source>
        <dbReference type="ARBA" id="ARBA00022801"/>
    </source>
</evidence>
<proteinExistence type="predicted"/>
<sequence>MALGTILAAAFATALAVAPGSSSDNLKQQTIVETLEIAPPFILDNSEQVFFSEATIQRGDTLQRLLGRLNISDSDAASFLRSSPLTSAIRREFIAGRTAAASASGDGKLLSFYFPLGDKETALTIKRIGSEFRAEIVAERPEIHIETKTARIESSLFGATDAAGIPDSIAILMAEIFGSEIDFHSDLRKDDRFTVSYEMRYLQGQPIRTGKVVAAEFVNNGKTSRAIWFDHGNEQGEYLTPEGKPLRKAFLRSPLEFSRISSGFSRRFHPILKTWRAHQGVDYAAPTGTPIRATANASVDFVGTQRGYGKTVVLKHDGKHTTLYAHLSRFSPGVRKGARVNQGETIGYVGQTGWATGPHLHYEFRINNTPVNPLSAKLPIESASLDAKQLALFKQQSSAKLAALERMNESSIAYLE</sequence>
<feature type="chain" id="PRO_5012729163" description="M23ase beta-sheet core domain-containing protein" evidence="7">
    <location>
        <begin position="17"/>
        <end position="416"/>
    </location>
</feature>
<dbReference type="Gene3D" id="2.70.70.10">
    <property type="entry name" value="Glucose Permease (Domain IIA)"/>
    <property type="match status" value="1"/>
</dbReference>
<dbReference type="AlphaFoldDB" id="A0A1R1I3N9"/>
<evidence type="ECO:0000256" key="6">
    <source>
        <dbReference type="ARBA" id="ARBA00023049"/>
    </source>
</evidence>
<dbReference type="Gene3D" id="3.10.450.350">
    <property type="match status" value="2"/>
</dbReference>
<evidence type="ECO:0000256" key="5">
    <source>
        <dbReference type="ARBA" id="ARBA00022833"/>
    </source>
</evidence>
<evidence type="ECO:0000256" key="2">
    <source>
        <dbReference type="ARBA" id="ARBA00022670"/>
    </source>
</evidence>
<dbReference type="CDD" id="cd12797">
    <property type="entry name" value="M23_peptidase"/>
    <property type="match status" value="1"/>
</dbReference>
<protein>
    <recommendedName>
        <fullName evidence="8">M23ase beta-sheet core domain-containing protein</fullName>
    </recommendedName>
</protein>
<keyword evidence="4" id="KW-0378">Hydrolase</keyword>
<dbReference type="InterPro" id="IPR011055">
    <property type="entry name" value="Dup_hybrid_motif"/>
</dbReference>
<evidence type="ECO:0000313" key="9">
    <source>
        <dbReference type="EMBL" id="OMG53234.1"/>
    </source>
</evidence>
<keyword evidence="10" id="KW-1185">Reference proteome</keyword>
<feature type="signal peptide" evidence="7">
    <location>
        <begin position="1"/>
        <end position="16"/>
    </location>
</feature>
<dbReference type="PANTHER" id="PTHR21666:SF288">
    <property type="entry name" value="CELL DIVISION PROTEIN YTFB"/>
    <property type="match status" value="1"/>
</dbReference>
<dbReference type="InterPro" id="IPR050570">
    <property type="entry name" value="Cell_wall_metabolism_enzyme"/>
</dbReference>
<dbReference type="GO" id="GO:0004222">
    <property type="term" value="F:metalloendopeptidase activity"/>
    <property type="evidence" value="ECO:0007669"/>
    <property type="project" value="TreeGrafter"/>
</dbReference>
<evidence type="ECO:0000259" key="8">
    <source>
        <dbReference type="Pfam" id="PF01551"/>
    </source>
</evidence>
<evidence type="ECO:0000256" key="3">
    <source>
        <dbReference type="ARBA" id="ARBA00022723"/>
    </source>
</evidence>
<dbReference type="InterPro" id="IPR016047">
    <property type="entry name" value="M23ase_b-sheet_dom"/>
</dbReference>
<keyword evidence="2" id="KW-0645">Protease</keyword>
<dbReference type="SUPFAM" id="SSF51261">
    <property type="entry name" value="Duplicated hybrid motif"/>
    <property type="match status" value="1"/>
</dbReference>
<comment type="caution">
    <text evidence="9">The sequence shown here is derived from an EMBL/GenBank/DDBJ whole genome shotgun (WGS) entry which is preliminary data.</text>
</comment>
<keyword evidence="6" id="KW-0482">Metalloprotease</keyword>
<dbReference type="Pfam" id="PF01551">
    <property type="entry name" value="Peptidase_M23"/>
    <property type="match status" value="1"/>
</dbReference>